<dbReference type="InterPro" id="IPR010979">
    <property type="entry name" value="Ribosomal_uS13-like_H2TH"/>
</dbReference>
<evidence type="ECO:0000313" key="19">
    <source>
        <dbReference type="Proteomes" id="UP000199582"/>
    </source>
</evidence>
<accession>A0A1H7R002</accession>
<feature type="domain" description="FPG-type" evidence="16">
    <location>
        <begin position="247"/>
        <end position="283"/>
    </location>
</feature>
<keyword evidence="9 15" id="KW-0238">DNA-binding</keyword>
<dbReference type="AlphaFoldDB" id="A0A1H7R002"/>
<feature type="active site" description="Schiff-base intermediate with DNA" evidence="15">
    <location>
        <position position="2"/>
    </location>
</feature>
<proteinExistence type="inferred from homology"/>
<comment type="catalytic activity">
    <reaction evidence="14 15">
        <text>2'-deoxyribonucleotide-(2'-deoxyribose 5'-phosphate)-2'-deoxyribonucleotide-DNA = a 3'-end 2'-deoxyribonucleotide-(2,3-dehydro-2,3-deoxyribose 5'-phosphate)-DNA + a 5'-end 5'-phospho-2'-deoxyribonucleoside-DNA + H(+)</text>
        <dbReference type="Rhea" id="RHEA:66592"/>
        <dbReference type="Rhea" id="RHEA-COMP:13180"/>
        <dbReference type="Rhea" id="RHEA-COMP:16897"/>
        <dbReference type="Rhea" id="RHEA-COMP:17067"/>
        <dbReference type="ChEBI" id="CHEBI:15378"/>
        <dbReference type="ChEBI" id="CHEBI:136412"/>
        <dbReference type="ChEBI" id="CHEBI:157695"/>
        <dbReference type="ChEBI" id="CHEBI:167181"/>
        <dbReference type="EC" id="4.2.99.18"/>
    </reaction>
</comment>
<comment type="catalytic activity">
    <reaction evidence="1 15">
        <text>Hydrolysis of DNA containing ring-opened 7-methylguanine residues, releasing 2,6-diamino-4-hydroxy-5-(N-methyl)formamidopyrimidine.</text>
        <dbReference type="EC" id="3.2.2.23"/>
    </reaction>
</comment>
<name>A0A1H7R002_9RHOB</name>
<dbReference type="RefSeq" id="WP_093036102.1">
    <property type="nucleotide sequence ID" value="NZ_FOAG01000006.1"/>
</dbReference>
<evidence type="ECO:0000256" key="3">
    <source>
        <dbReference type="ARBA" id="ARBA00011245"/>
    </source>
</evidence>
<dbReference type="GO" id="GO:0006284">
    <property type="term" value="P:base-excision repair"/>
    <property type="evidence" value="ECO:0007669"/>
    <property type="project" value="InterPro"/>
</dbReference>
<evidence type="ECO:0000256" key="10">
    <source>
        <dbReference type="ARBA" id="ARBA00023204"/>
    </source>
</evidence>
<dbReference type="InterPro" id="IPR012319">
    <property type="entry name" value="FPG_cat"/>
</dbReference>
<evidence type="ECO:0000256" key="15">
    <source>
        <dbReference type="HAMAP-Rule" id="MF_00103"/>
    </source>
</evidence>
<dbReference type="EMBL" id="FOAG01000006">
    <property type="protein sequence ID" value="SEL53523.1"/>
    <property type="molecule type" value="Genomic_DNA"/>
</dbReference>
<evidence type="ECO:0000256" key="14">
    <source>
        <dbReference type="ARBA" id="ARBA00044632"/>
    </source>
</evidence>
<comment type="subunit">
    <text evidence="3 15">Monomer.</text>
</comment>
<feature type="binding site" evidence="15">
    <location>
        <position position="119"/>
    </location>
    <ligand>
        <name>DNA</name>
        <dbReference type="ChEBI" id="CHEBI:16991"/>
    </ligand>
</feature>
<reference evidence="18 19" key="1">
    <citation type="submission" date="2016-10" db="EMBL/GenBank/DDBJ databases">
        <authorList>
            <person name="de Groot N.N."/>
        </authorList>
    </citation>
    <scope>NUCLEOTIDE SEQUENCE [LARGE SCALE GENOMIC DNA]</scope>
    <source>
        <strain evidence="18 19">DSM 100674</strain>
    </source>
</reference>
<dbReference type="GO" id="GO:0140078">
    <property type="term" value="F:class I DNA-(apurinic or apyrimidinic site) endonuclease activity"/>
    <property type="evidence" value="ECO:0007669"/>
    <property type="project" value="UniProtKB-EC"/>
</dbReference>
<dbReference type="GO" id="GO:0034039">
    <property type="term" value="F:8-oxo-7,8-dihydroguanine DNA N-glycosylase activity"/>
    <property type="evidence" value="ECO:0007669"/>
    <property type="project" value="TreeGrafter"/>
</dbReference>
<evidence type="ECO:0000256" key="11">
    <source>
        <dbReference type="ARBA" id="ARBA00023239"/>
    </source>
</evidence>
<dbReference type="STRING" id="1287727.SAMN05443999_10624"/>
<evidence type="ECO:0000256" key="1">
    <source>
        <dbReference type="ARBA" id="ARBA00001668"/>
    </source>
</evidence>
<gene>
    <name evidence="15" type="primary">mutM</name>
    <name evidence="15" type="synonym">fpg</name>
    <name evidence="18" type="ORF">SAMN05443999_10624</name>
</gene>
<dbReference type="PROSITE" id="PS51068">
    <property type="entry name" value="FPG_CAT"/>
    <property type="match status" value="1"/>
</dbReference>
<comment type="function">
    <text evidence="15">Involved in base excision repair of DNA damaged by oxidation or by mutagenic agents. Acts as DNA glycosylase that recognizes and removes damaged bases. Has a preference for oxidized purines, such as 7,8-dihydro-8-oxoguanine (8-oxoG). Has AP (apurinic/apyrimidinic) lyase activity and introduces nicks in the DNA strand. Cleaves the DNA backbone by beta-delta elimination to generate a single-strand break at the site of the removed base with both 3'- and 5'-phosphates.</text>
</comment>
<feature type="active site" description="Proton donor; for delta-elimination activity" evidence="15">
    <location>
        <position position="273"/>
    </location>
</feature>
<dbReference type="InterPro" id="IPR015886">
    <property type="entry name" value="H2TH_FPG"/>
</dbReference>
<evidence type="ECO:0000256" key="4">
    <source>
        <dbReference type="ARBA" id="ARBA00022723"/>
    </source>
</evidence>
<dbReference type="OrthoDB" id="9800855at2"/>
<dbReference type="Pfam" id="PF06831">
    <property type="entry name" value="H2TH"/>
    <property type="match status" value="1"/>
</dbReference>
<feature type="active site" description="Proton donor; for beta-elimination activity" evidence="15">
    <location>
        <position position="58"/>
    </location>
</feature>
<comment type="cofactor">
    <cofactor evidence="15">
        <name>Zn(2+)</name>
        <dbReference type="ChEBI" id="CHEBI:29105"/>
    </cofactor>
    <text evidence="15">Binds 1 zinc ion per subunit.</text>
</comment>
<keyword evidence="13 15" id="KW-0326">Glycosidase</keyword>
<keyword evidence="5 15" id="KW-0227">DNA damage</keyword>
<evidence type="ECO:0000256" key="6">
    <source>
        <dbReference type="ARBA" id="ARBA00022771"/>
    </source>
</evidence>
<keyword evidence="8 15" id="KW-0862">Zinc</keyword>
<organism evidence="18 19">
    <name type="scientific">Roseovarius azorensis</name>
    <dbReference type="NCBI Taxonomy" id="1287727"/>
    <lineage>
        <taxon>Bacteria</taxon>
        <taxon>Pseudomonadati</taxon>
        <taxon>Pseudomonadota</taxon>
        <taxon>Alphaproteobacteria</taxon>
        <taxon>Rhodobacterales</taxon>
        <taxon>Roseobacteraceae</taxon>
        <taxon>Roseovarius</taxon>
    </lineage>
</organism>
<dbReference type="PANTHER" id="PTHR22993:SF9">
    <property type="entry name" value="FORMAMIDOPYRIMIDINE-DNA GLYCOSYLASE"/>
    <property type="match status" value="1"/>
</dbReference>
<dbReference type="Gene3D" id="3.20.190.10">
    <property type="entry name" value="MutM-like, N-terminal"/>
    <property type="match status" value="1"/>
</dbReference>
<dbReference type="Pfam" id="PF06827">
    <property type="entry name" value="zf-FPG_IleRS"/>
    <property type="match status" value="1"/>
</dbReference>
<dbReference type="SUPFAM" id="SSF57716">
    <property type="entry name" value="Glucocorticoid receptor-like (DNA-binding domain)"/>
    <property type="match status" value="1"/>
</dbReference>
<dbReference type="CDD" id="cd08966">
    <property type="entry name" value="EcFpg-like_N"/>
    <property type="match status" value="1"/>
</dbReference>
<keyword evidence="19" id="KW-1185">Reference proteome</keyword>
<dbReference type="SMART" id="SM00898">
    <property type="entry name" value="Fapy_DNA_glyco"/>
    <property type="match status" value="1"/>
</dbReference>
<evidence type="ECO:0000259" key="17">
    <source>
        <dbReference type="PROSITE" id="PS51068"/>
    </source>
</evidence>
<evidence type="ECO:0000256" key="12">
    <source>
        <dbReference type="ARBA" id="ARBA00023268"/>
    </source>
</evidence>
<dbReference type="InterPro" id="IPR035937">
    <property type="entry name" value="FPG_N"/>
</dbReference>
<dbReference type="NCBIfam" id="TIGR00577">
    <property type="entry name" value="fpg"/>
    <property type="match status" value="1"/>
</dbReference>
<feature type="domain" description="Formamidopyrimidine-DNA glycosylase catalytic" evidence="17">
    <location>
        <begin position="2"/>
        <end position="122"/>
    </location>
</feature>
<dbReference type="Proteomes" id="UP000199582">
    <property type="component" value="Unassembled WGS sequence"/>
</dbReference>
<dbReference type="Gene3D" id="1.10.8.50">
    <property type="match status" value="1"/>
</dbReference>
<sequence length="283" mass="31196">MPELPEVETVRRGLAPVMEGQVIAQAQVNRRDLRRPFPPGMAARLTGQRVLGLRRRSKYILADLASGETLLIHLGMSGRMMVSGDPLGRFVHDHPTPEKHDHVVLDMANGARITFSDPRRFGAMDLMPTPNAEAHPLLARLGPEPLGNDFNEPYLVARLKGRNTSIKSALLDQRILAGLGNIYVCEALYRARISPRRRAGNISAHRVAALVPVIRAVLNTAIEAGGSSLRDFRQADGELGYFQHSFDVYGREGMACHTQGCTGRIARIVQSGRSSFYCPLCQR</sequence>
<dbReference type="SMART" id="SM01232">
    <property type="entry name" value="H2TH"/>
    <property type="match status" value="1"/>
</dbReference>
<dbReference type="SUPFAM" id="SSF81624">
    <property type="entry name" value="N-terminal domain of MutM-like DNA repair proteins"/>
    <property type="match status" value="1"/>
</dbReference>
<dbReference type="Pfam" id="PF01149">
    <property type="entry name" value="Fapy_DNA_glyco"/>
    <property type="match status" value="1"/>
</dbReference>
<dbReference type="HAMAP" id="MF_00103">
    <property type="entry name" value="Fapy_DNA_glycosyl"/>
    <property type="match status" value="1"/>
</dbReference>
<comment type="similarity">
    <text evidence="2 15">Belongs to the FPG family.</text>
</comment>
<dbReference type="PANTHER" id="PTHR22993">
    <property type="entry name" value="FORMAMIDOPYRIMIDINE-DNA GLYCOSYLASE"/>
    <property type="match status" value="1"/>
</dbReference>
<keyword evidence="6 15" id="KW-0863">Zinc-finger</keyword>
<dbReference type="PROSITE" id="PS51066">
    <property type="entry name" value="ZF_FPG_2"/>
    <property type="match status" value="1"/>
</dbReference>
<evidence type="ECO:0000256" key="5">
    <source>
        <dbReference type="ARBA" id="ARBA00022763"/>
    </source>
</evidence>
<dbReference type="SUPFAM" id="SSF46946">
    <property type="entry name" value="S13-like H2TH domain"/>
    <property type="match status" value="1"/>
</dbReference>
<evidence type="ECO:0000256" key="2">
    <source>
        <dbReference type="ARBA" id="ARBA00009409"/>
    </source>
</evidence>
<keyword evidence="12 15" id="KW-0511">Multifunctional enzyme</keyword>
<dbReference type="InterPro" id="IPR010663">
    <property type="entry name" value="Znf_FPG/IleRS"/>
</dbReference>
<dbReference type="FunFam" id="1.10.8.50:FF:000003">
    <property type="entry name" value="Formamidopyrimidine-DNA glycosylase"/>
    <property type="match status" value="1"/>
</dbReference>
<keyword evidence="4 15" id="KW-0479">Metal-binding</keyword>
<dbReference type="GO" id="GO:0003684">
    <property type="term" value="F:damaged DNA binding"/>
    <property type="evidence" value="ECO:0007669"/>
    <property type="project" value="InterPro"/>
</dbReference>
<evidence type="ECO:0000313" key="18">
    <source>
        <dbReference type="EMBL" id="SEL53523.1"/>
    </source>
</evidence>
<evidence type="ECO:0000256" key="7">
    <source>
        <dbReference type="ARBA" id="ARBA00022801"/>
    </source>
</evidence>
<dbReference type="EC" id="3.2.2.23" evidence="15"/>
<evidence type="ECO:0000259" key="16">
    <source>
        <dbReference type="PROSITE" id="PS51066"/>
    </source>
</evidence>
<feature type="binding site" evidence="15">
    <location>
        <position position="162"/>
    </location>
    <ligand>
        <name>DNA</name>
        <dbReference type="ChEBI" id="CHEBI:16991"/>
    </ligand>
</feature>
<feature type="binding site" evidence="15">
    <location>
        <position position="100"/>
    </location>
    <ligand>
        <name>DNA</name>
        <dbReference type="ChEBI" id="CHEBI:16991"/>
    </ligand>
</feature>
<dbReference type="EC" id="4.2.99.18" evidence="15"/>
<keyword evidence="10 15" id="KW-0234">DNA repair</keyword>
<evidence type="ECO:0000256" key="13">
    <source>
        <dbReference type="ARBA" id="ARBA00023295"/>
    </source>
</evidence>
<dbReference type="InterPro" id="IPR000214">
    <property type="entry name" value="Znf_DNA_glyclase/AP_lyase"/>
</dbReference>
<dbReference type="InterPro" id="IPR020629">
    <property type="entry name" value="FPG_Glyclase"/>
</dbReference>
<keyword evidence="7 15" id="KW-0378">Hydrolase</keyword>
<dbReference type="GO" id="GO:0008270">
    <property type="term" value="F:zinc ion binding"/>
    <property type="evidence" value="ECO:0007669"/>
    <property type="project" value="UniProtKB-UniRule"/>
</dbReference>
<protein>
    <recommendedName>
        <fullName evidence="15">Formamidopyrimidine-DNA glycosylase</fullName>
        <shortName evidence="15">Fapy-DNA glycosylase</shortName>
        <ecNumber evidence="15">3.2.2.23</ecNumber>
    </recommendedName>
    <alternativeName>
        <fullName evidence="15">DNA-(apurinic or apyrimidinic site) lyase MutM</fullName>
        <shortName evidence="15">AP lyase MutM</shortName>
        <ecNumber evidence="15">4.2.99.18</ecNumber>
    </alternativeName>
</protein>
<evidence type="ECO:0000256" key="9">
    <source>
        <dbReference type="ARBA" id="ARBA00023125"/>
    </source>
</evidence>
<dbReference type="NCBIfam" id="NF002211">
    <property type="entry name" value="PRK01103.1"/>
    <property type="match status" value="1"/>
</dbReference>
<evidence type="ECO:0000256" key="8">
    <source>
        <dbReference type="ARBA" id="ARBA00022833"/>
    </source>
</evidence>
<keyword evidence="11 15" id="KW-0456">Lyase</keyword>
<feature type="active site" description="Proton donor" evidence="15">
    <location>
        <position position="3"/>
    </location>
</feature>